<dbReference type="Pfam" id="PF00710">
    <property type="entry name" value="Asparaginase"/>
    <property type="match status" value="1"/>
</dbReference>
<evidence type="ECO:0000259" key="9">
    <source>
        <dbReference type="Pfam" id="PF00710"/>
    </source>
</evidence>
<evidence type="ECO:0000256" key="3">
    <source>
        <dbReference type="ARBA" id="ARBA00022840"/>
    </source>
</evidence>
<keyword evidence="3 5" id="KW-0067">ATP-binding</keyword>
<dbReference type="Gene3D" id="3.40.50.40">
    <property type="match status" value="1"/>
</dbReference>
<name>A0A150J677_9EURY</name>
<feature type="active site" evidence="5">
    <location>
        <position position="162"/>
    </location>
</feature>
<feature type="domain" description="GatD N-terminal" evidence="11">
    <location>
        <begin position="4"/>
        <end position="50"/>
    </location>
</feature>
<dbReference type="Pfam" id="PF18195">
    <property type="entry name" value="GatD_N"/>
    <property type="match status" value="1"/>
</dbReference>
<feature type="domain" description="L-asparaginase N-terminal" evidence="9">
    <location>
        <begin position="76"/>
        <end position="267"/>
    </location>
</feature>
<feature type="domain" description="Asparaginase/glutaminase C-terminal" evidence="10">
    <location>
        <begin position="292"/>
        <end position="410"/>
    </location>
</feature>
<dbReference type="InterPro" id="IPR027474">
    <property type="entry name" value="L-asparaginase_N"/>
</dbReference>
<dbReference type="InterPro" id="IPR036152">
    <property type="entry name" value="Asp/glu_Ase-like_sf"/>
</dbReference>
<dbReference type="PATRIC" id="fig|1705564.3.peg.734"/>
<dbReference type="NCBIfam" id="TIGR02153">
    <property type="entry name" value="gatD_arch"/>
    <property type="match status" value="1"/>
</dbReference>
<dbReference type="GO" id="GO:0016740">
    <property type="term" value="F:transferase activity"/>
    <property type="evidence" value="ECO:0007669"/>
    <property type="project" value="UniProtKB-KW"/>
</dbReference>
<dbReference type="PROSITE" id="PS51732">
    <property type="entry name" value="ASN_GLN_ASE_3"/>
    <property type="match status" value="1"/>
</dbReference>
<dbReference type="EMBL" id="LNGD01000030">
    <property type="protein sequence ID" value="KYC52484.1"/>
    <property type="molecule type" value="Genomic_DNA"/>
</dbReference>
<comment type="subunit">
    <text evidence="5 8">Heterodimer of GatD and GatE.</text>
</comment>
<dbReference type="SUPFAM" id="SSF53774">
    <property type="entry name" value="Glutaminase/Asparaginase"/>
    <property type="match status" value="1"/>
</dbReference>
<dbReference type="GO" id="GO:0006412">
    <property type="term" value="P:translation"/>
    <property type="evidence" value="ECO:0007669"/>
    <property type="project" value="UniProtKB-UniRule"/>
</dbReference>
<dbReference type="InterPro" id="IPR027475">
    <property type="entry name" value="Asparaginase/glutaminase_AS2"/>
</dbReference>
<proteinExistence type="inferred from homology"/>
<dbReference type="InterPro" id="IPR040919">
    <property type="entry name" value="Asparaginase_C"/>
</dbReference>
<dbReference type="SMART" id="SM00870">
    <property type="entry name" value="Asparaginase"/>
    <property type="match status" value="1"/>
</dbReference>
<evidence type="ECO:0000259" key="10">
    <source>
        <dbReference type="Pfam" id="PF17763"/>
    </source>
</evidence>
<dbReference type="CDD" id="cd08962">
    <property type="entry name" value="GatD"/>
    <property type="match status" value="1"/>
</dbReference>
<dbReference type="GO" id="GO:0050567">
    <property type="term" value="F:glutaminyl-tRNA synthase (glutamine-hydrolyzing) activity"/>
    <property type="evidence" value="ECO:0007669"/>
    <property type="project" value="UniProtKB-UniRule"/>
</dbReference>
<comment type="caution">
    <text evidence="12">The sequence shown here is derived from an EMBL/GenBank/DDBJ whole genome shotgun (WGS) entry which is preliminary data.</text>
</comment>
<dbReference type="InterPro" id="IPR006034">
    <property type="entry name" value="Asparaginase/glutaminase-like"/>
</dbReference>
<dbReference type="InterPro" id="IPR037222">
    <property type="entry name" value="GatD_N_sf"/>
</dbReference>
<organism evidence="12 13">
    <name type="scientific">Candidatus Methanofastidiosum methylothiophilum</name>
    <dbReference type="NCBI Taxonomy" id="1705564"/>
    <lineage>
        <taxon>Archaea</taxon>
        <taxon>Methanobacteriati</taxon>
        <taxon>Methanobacteriota</taxon>
        <taxon>Stenosarchaea group</taxon>
        <taxon>Candidatus Methanofastidiosia</taxon>
        <taxon>Candidatus Methanofastidiosales</taxon>
        <taxon>Candidatus Methanofastidiosaceae</taxon>
        <taxon>Candidatus Methanofastidiosum</taxon>
    </lineage>
</organism>
<dbReference type="EC" id="6.3.5.-" evidence="5 8"/>
<feature type="active site" evidence="5 7">
    <location>
        <position position="161"/>
    </location>
</feature>
<protein>
    <recommendedName>
        <fullName evidence="5 8">Glutamyl-tRNA(Gln) amidotransferase subunit D</fullName>
        <shortName evidence="5">Glu-ADT subunit D</shortName>
        <ecNumber evidence="5 8">6.3.5.-</ecNumber>
    </recommendedName>
</protein>
<keyword evidence="4 5" id="KW-0648">Protein biosynthesis</keyword>
<dbReference type="NCBIfam" id="NF003217">
    <property type="entry name" value="PRK04183.1"/>
    <property type="match status" value="1"/>
</dbReference>
<comment type="catalytic activity">
    <reaction evidence="5 8">
        <text>L-glutamyl-tRNA(Gln) + L-glutamine + ATP + H2O = L-glutaminyl-tRNA(Gln) + L-glutamate + ADP + phosphate + H(+)</text>
        <dbReference type="Rhea" id="RHEA:17521"/>
        <dbReference type="Rhea" id="RHEA-COMP:9681"/>
        <dbReference type="Rhea" id="RHEA-COMP:9684"/>
        <dbReference type="ChEBI" id="CHEBI:15377"/>
        <dbReference type="ChEBI" id="CHEBI:15378"/>
        <dbReference type="ChEBI" id="CHEBI:29985"/>
        <dbReference type="ChEBI" id="CHEBI:30616"/>
        <dbReference type="ChEBI" id="CHEBI:43474"/>
        <dbReference type="ChEBI" id="CHEBI:58359"/>
        <dbReference type="ChEBI" id="CHEBI:78520"/>
        <dbReference type="ChEBI" id="CHEBI:78521"/>
        <dbReference type="ChEBI" id="CHEBI:456216"/>
    </reaction>
</comment>
<dbReference type="GO" id="GO:0005524">
    <property type="term" value="F:ATP binding"/>
    <property type="evidence" value="ECO:0007669"/>
    <property type="project" value="UniProtKB-KW"/>
</dbReference>
<feature type="active site" evidence="5 6">
    <location>
        <position position="84"/>
    </location>
</feature>
<dbReference type="GO" id="GO:0006450">
    <property type="term" value="P:regulation of translational fidelity"/>
    <property type="evidence" value="ECO:0007669"/>
    <property type="project" value="InterPro"/>
</dbReference>
<gene>
    <name evidence="5 12" type="primary">gatD</name>
    <name evidence="12" type="ORF">AMQ74_00717</name>
</gene>
<evidence type="ECO:0000256" key="1">
    <source>
        <dbReference type="ARBA" id="ARBA00022598"/>
    </source>
</evidence>
<evidence type="ECO:0000256" key="7">
    <source>
        <dbReference type="PROSITE-ProRule" id="PRU10100"/>
    </source>
</evidence>
<dbReference type="PIRSF" id="PIRSF001220">
    <property type="entry name" value="L-ASNase_gatD"/>
    <property type="match status" value="1"/>
</dbReference>
<evidence type="ECO:0000256" key="4">
    <source>
        <dbReference type="ARBA" id="ARBA00022917"/>
    </source>
</evidence>
<evidence type="ECO:0000256" key="6">
    <source>
        <dbReference type="PROSITE-ProRule" id="PRU10099"/>
    </source>
</evidence>
<sequence>MEPEVGDEIILKKGDINYQGIVIPSPKKDSIIIKLSNGYNIGFRKDSVKVISVEKKQKSKIFSEVKFDKRKDLPEISLISTGGTIASRVDYETGGVRWLMKPEEIFFMAPELSDITNFRNIISPFQIASESMTFECYRILAKEAAKELNSGSKGVIITHGTDTLHYTSAALSFMLQNLSKPVCLVGAQRSPDRGSFDGSMNLICGSYIAGHSDIGETVIVMHGEMDDTYCNVLRGTKVRKMHSTRRDTFRPINTSPLARIYMNGKIEKLSEYRLRNDENEVYPDIEMEEKTAILKAYPNFNPDIFDYYIDKGYKGLVIEASALGHVPTDTIDEKFSWVNSIKRAIEQGIIVVFATQCLFGRVNPFVYSNGRIMEEMGVIYVEDMLPETAYLKLSWLLGHTNDYFEIKRNMLSNIAGEINYRIQGDKNGL</sequence>
<dbReference type="AlphaFoldDB" id="A0A150J677"/>
<dbReference type="Pfam" id="PF17763">
    <property type="entry name" value="Asparaginase_C"/>
    <property type="match status" value="1"/>
</dbReference>
<dbReference type="InterPro" id="IPR006033">
    <property type="entry name" value="AsnA_fam"/>
</dbReference>
<dbReference type="Gene3D" id="3.40.50.1170">
    <property type="entry name" value="L-asparaginase, N-terminal domain"/>
    <property type="match status" value="1"/>
</dbReference>
<dbReference type="NCBIfam" id="TIGR00519">
    <property type="entry name" value="asnASE_I"/>
    <property type="match status" value="1"/>
</dbReference>
<evidence type="ECO:0000256" key="8">
    <source>
        <dbReference type="RuleBase" id="RU004457"/>
    </source>
</evidence>
<dbReference type="InterPro" id="IPR020827">
    <property type="entry name" value="Asparaginase/glutaminase_AS1"/>
</dbReference>
<dbReference type="GO" id="GO:0004067">
    <property type="term" value="F:asparaginase activity"/>
    <property type="evidence" value="ECO:0007669"/>
    <property type="project" value="UniProtKB-UniRule"/>
</dbReference>
<evidence type="ECO:0000313" key="13">
    <source>
        <dbReference type="Proteomes" id="UP000075578"/>
    </source>
</evidence>
<dbReference type="PANTHER" id="PTHR11707">
    <property type="entry name" value="L-ASPARAGINASE"/>
    <property type="match status" value="1"/>
</dbReference>
<dbReference type="PANTHER" id="PTHR11707:SF28">
    <property type="entry name" value="60 KDA LYSOPHOSPHOLIPASE"/>
    <property type="match status" value="1"/>
</dbReference>
<dbReference type="HAMAP" id="MF_00586">
    <property type="entry name" value="GatD"/>
    <property type="match status" value="1"/>
</dbReference>
<accession>A0A150J677</accession>
<dbReference type="InterPro" id="IPR027473">
    <property type="entry name" value="L-asparaginase_C"/>
</dbReference>
<evidence type="ECO:0000259" key="11">
    <source>
        <dbReference type="Pfam" id="PF18195"/>
    </source>
</evidence>
<dbReference type="Gene3D" id="2.30.30.520">
    <property type="match status" value="1"/>
</dbReference>
<evidence type="ECO:0000256" key="5">
    <source>
        <dbReference type="HAMAP-Rule" id="MF_00586"/>
    </source>
</evidence>
<dbReference type="Proteomes" id="UP000075578">
    <property type="component" value="Unassembled WGS sequence"/>
</dbReference>
<keyword evidence="1 5" id="KW-0436">Ligase</keyword>
<keyword evidence="12" id="KW-0808">Transferase</keyword>
<dbReference type="InterPro" id="IPR040918">
    <property type="entry name" value="GatD_N"/>
</dbReference>
<dbReference type="GO" id="GO:0006520">
    <property type="term" value="P:amino acid metabolic process"/>
    <property type="evidence" value="ECO:0007669"/>
    <property type="project" value="InterPro"/>
</dbReference>
<dbReference type="InterPro" id="IPR037152">
    <property type="entry name" value="L-asparaginase_N_sf"/>
</dbReference>
<evidence type="ECO:0000256" key="2">
    <source>
        <dbReference type="ARBA" id="ARBA00022741"/>
    </source>
</evidence>
<reference evidence="12 13" key="1">
    <citation type="journal article" date="2016" name="ISME J.">
        <title>Chasing the elusive Euryarchaeota class WSA2: genomes reveal a uniquely fastidious methyl-reducing methanogen.</title>
        <authorList>
            <person name="Nobu M.K."/>
            <person name="Narihiro T."/>
            <person name="Kuroda K."/>
            <person name="Mei R."/>
            <person name="Liu W.T."/>
        </authorList>
    </citation>
    <scope>NUCLEOTIDE SEQUENCE [LARGE SCALE GENOMIC DNA]</scope>
    <source>
        <strain evidence="12">U1lsi0528_Bin089</strain>
    </source>
</reference>
<comment type="similarity">
    <text evidence="5 8">Belongs to the asparaginase 1 family. GatD subfamily.</text>
</comment>
<dbReference type="InterPro" id="IPR011878">
    <property type="entry name" value="GatD"/>
</dbReference>
<dbReference type="PROSITE" id="PS00917">
    <property type="entry name" value="ASN_GLN_ASE_2"/>
    <property type="match status" value="1"/>
</dbReference>
<dbReference type="SUPFAM" id="SSF141300">
    <property type="entry name" value="GatD N-terminal domain-like"/>
    <property type="match status" value="1"/>
</dbReference>
<dbReference type="PROSITE" id="PS00144">
    <property type="entry name" value="ASN_GLN_ASE_1"/>
    <property type="match status" value="1"/>
</dbReference>
<comment type="function">
    <text evidence="5 8">Allows the formation of correctly charged Gln-tRNA(Gln) through the transamidation of misacylated Glu-tRNA(Gln) in organisms which lack glutaminyl-tRNA synthetase. The reaction takes place in the presence of glutamine and ATP through an activated gamma-phospho-Glu-tRNA(Gln). The GatDE system is specific for glutamate and does not act on aspartate.</text>
</comment>
<dbReference type="PRINTS" id="PR00139">
    <property type="entry name" value="ASNGLNASE"/>
</dbReference>
<keyword evidence="2 5" id="KW-0547">Nucleotide-binding</keyword>
<feature type="active site" evidence="5">
    <location>
        <position position="240"/>
    </location>
</feature>
<dbReference type="PIRSF" id="PIRSF500175">
    <property type="entry name" value="Glu_ADT_D"/>
    <property type="match status" value="1"/>
</dbReference>
<evidence type="ECO:0000313" key="12">
    <source>
        <dbReference type="EMBL" id="KYC52484.1"/>
    </source>
</evidence>